<reference evidence="2 3" key="1">
    <citation type="submission" date="2024-02" db="EMBL/GenBank/DDBJ databases">
        <title>de novo genome assembly of Solanum bulbocastanum strain 11H21.</title>
        <authorList>
            <person name="Hosaka A.J."/>
        </authorList>
    </citation>
    <scope>NUCLEOTIDE SEQUENCE [LARGE SCALE GENOMIC DNA]</scope>
    <source>
        <tissue evidence="2">Young leaves</tissue>
    </source>
</reference>
<dbReference type="SUPFAM" id="SSF51430">
    <property type="entry name" value="NAD(P)-linked oxidoreductase"/>
    <property type="match status" value="1"/>
</dbReference>
<dbReference type="InterPro" id="IPR020471">
    <property type="entry name" value="AKR"/>
</dbReference>
<dbReference type="Gene3D" id="3.20.20.100">
    <property type="entry name" value="NADP-dependent oxidoreductase domain"/>
    <property type="match status" value="1"/>
</dbReference>
<organism evidence="2 3">
    <name type="scientific">Solanum bulbocastanum</name>
    <name type="common">Wild potato</name>
    <dbReference type="NCBI Taxonomy" id="147425"/>
    <lineage>
        <taxon>Eukaryota</taxon>
        <taxon>Viridiplantae</taxon>
        <taxon>Streptophyta</taxon>
        <taxon>Embryophyta</taxon>
        <taxon>Tracheophyta</taxon>
        <taxon>Spermatophyta</taxon>
        <taxon>Magnoliopsida</taxon>
        <taxon>eudicotyledons</taxon>
        <taxon>Gunneridae</taxon>
        <taxon>Pentapetalae</taxon>
        <taxon>asterids</taxon>
        <taxon>lamiids</taxon>
        <taxon>Solanales</taxon>
        <taxon>Solanaceae</taxon>
        <taxon>Solanoideae</taxon>
        <taxon>Solaneae</taxon>
        <taxon>Solanum</taxon>
    </lineage>
</organism>
<proteinExistence type="predicted"/>
<dbReference type="EMBL" id="JBANQN010000003">
    <property type="protein sequence ID" value="KAK6794266.1"/>
    <property type="molecule type" value="Genomic_DNA"/>
</dbReference>
<keyword evidence="3" id="KW-1185">Reference proteome</keyword>
<evidence type="ECO:0000313" key="3">
    <source>
        <dbReference type="Proteomes" id="UP001371456"/>
    </source>
</evidence>
<dbReference type="Proteomes" id="UP001371456">
    <property type="component" value="Unassembled WGS sequence"/>
</dbReference>
<dbReference type="InterPro" id="IPR023210">
    <property type="entry name" value="NADP_OxRdtase_dom"/>
</dbReference>
<dbReference type="Pfam" id="PF00248">
    <property type="entry name" value="Aldo_ket_red"/>
    <property type="match status" value="1"/>
</dbReference>
<dbReference type="GO" id="GO:0016491">
    <property type="term" value="F:oxidoreductase activity"/>
    <property type="evidence" value="ECO:0007669"/>
    <property type="project" value="InterPro"/>
</dbReference>
<comment type="caution">
    <text evidence="2">The sequence shown here is derived from an EMBL/GenBank/DDBJ whole genome shotgun (WGS) entry which is preliminary data.</text>
</comment>
<accession>A0AAN8TZB8</accession>
<sequence length="42" mass="4740">MGYRHFDTAKIYGSELAVGNALRRAIHDGLVEREDIHVTSKL</sequence>
<protein>
    <recommendedName>
        <fullName evidence="1">NADP-dependent oxidoreductase domain-containing protein</fullName>
    </recommendedName>
</protein>
<feature type="domain" description="NADP-dependent oxidoreductase" evidence="1">
    <location>
        <begin position="2"/>
        <end position="42"/>
    </location>
</feature>
<dbReference type="InterPro" id="IPR036812">
    <property type="entry name" value="NAD(P)_OxRdtase_dom_sf"/>
</dbReference>
<name>A0AAN8TZB8_SOLBU</name>
<dbReference type="PANTHER" id="PTHR11732">
    <property type="entry name" value="ALDO/KETO REDUCTASE"/>
    <property type="match status" value="1"/>
</dbReference>
<dbReference type="PROSITE" id="PS00798">
    <property type="entry name" value="ALDOKETO_REDUCTASE_1"/>
    <property type="match status" value="1"/>
</dbReference>
<dbReference type="InterPro" id="IPR018170">
    <property type="entry name" value="Aldo/ket_reductase_CS"/>
</dbReference>
<evidence type="ECO:0000313" key="2">
    <source>
        <dbReference type="EMBL" id="KAK6794266.1"/>
    </source>
</evidence>
<gene>
    <name evidence="2" type="ORF">RDI58_007719</name>
</gene>
<dbReference type="AlphaFoldDB" id="A0AAN8TZB8"/>
<evidence type="ECO:0000259" key="1">
    <source>
        <dbReference type="Pfam" id="PF00248"/>
    </source>
</evidence>